<accession>A0A0V0GR99</accession>
<name>A0A0V0GR99_SOLCH</name>
<dbReference type="AlphaFoldDB" id="A0A0V0GR99"/>
<organism evidence="1">
    <name type="scientific">Solanum chacoense</name>
    <name type="common">Chaco potato</name>
    <dbReference type="NCBI Taxonomy" id="4108"/>
    <lineage>
        <taxon>Eukaryota</taxon>
        <taxon>Viridiplantae</taxon>
        <taxon>Streptophyta</taxon>
        <taxon>Embryophyta</taxon>
        <taxon>Tracheophyta</taxon>
        <taxon>Spermatophyta</taxon>
        <taxon>Magnoliopsida</taxon>
        <taxon>eudicotyledons</taxon>
        <taxon>Gunneridae</taxon>
        <taxon>Pentapetalae</taxon>
        <taxon>asterids</taxon>
        <taxon>lamiids</taxon>
        <taxon>Solanales</taxon>
        <taxon>Solanaceae</taxon>
        <taxon>Solanoideae</taxon>
        <taxon>Solaneae</taxon>
        <taxon>Solanum</taxon>
    </lineage>
</organism>
<reference evidence="1" key="1">
    <citation type="submission" date="2015-12" db="EMBL/GenBank/DDBJ databases">
        <title>Gene expression during late stages of embryo sac development: a critical building block for successful pollen-pistil interactions.</title>
        <authorList>
            <person name="Liu Y."/>
            <person name="Joly V."/>
            <person name="Sabar M."/>
            <person name="Matton D.P."/>
        </authorList>
    </citation>
    <scope>NUCLEOTIDE SEQUENCE</scope>
</reference>
<sequence>MKMVYLTQILMADFTLTSHVLKIGSMFTHPEPQVLIIIKNLVLCMPLISETCVASSTKWSIPDPYMING</sequence>
<proteinExistence type="predicted"/>
<evidence type="ECO:0000313" key="1">
    <source>
        <dbReference type="EMBL" id="JAP10588.1"/>
    </source>
</evidence>
<dbReference type="EMBL" id="GEDG01032855">
    <property type="protein sequence ID" value="JAP10588.1"/>
    <property type="molecule type" value="Transcribed_RNA"/>
</dbReference>
<protein>
    <submittedName>
        <fullName evidence="1">Putative ovule protein</fullName>
    </submittedName>
</protein>